<dbReference type="PANTHER" id="PTHR42976:SF1">
    <property type="entry name" value="GH18 DOMAIN-CONTAINING PROTEIN-RELATED"/>
    <property type="match status" value="1"/>
</dbReference>
<dbReference type="AlphaFoldDB" id="A0A562R8E3"/>
<dbReference type="Gene3D" id="3.20.20.80">
    <property type="entry name" value="Glycosidases"/>
    <property type="match status" value="1"/>
</dbReference>
<feature type="chain" id="PRO_5021795824" description="Glycosyl hydrolase" evidence="1">
    <location>
        <begin position="27"/>
        <end position="318"/>
    </location>
</feature>
<feature type="signal peptide" evidence="1">
    <location>
        <begin position="1"/>
        <end position="26"/>
    </location>
</feature>
<protein>
    <recommendedName>
        <fullName evidence="4">Glycosyl hydrolase</fullName>
    </recommendedName>
</protein>
<keyword evidence="1" id="KW-0732">Signal</keyword>
<dbReference type="SUPFAM" id="SSF51445">
    <property type="entry name" value="(Trans)glycosidases"/>
    <property type="match status" value="1"/>
</dbReference>
<sequence length="318" mass="33366">MTFQRLAAAVVFAPLLALATGTAAHAAPKFVYSPYKFLPLEGTALPADAGPLTWAFATGECGDEVWGKRPGTQVAAHVARFVQAGTDYVISTGGQGGVFTCATDAGMERFIDRYDSKHLRGIDFDIEAGQTTEQIDSLLARAATAQKHRPALRFSFTVATHAASDGSRKSLNALGETILAAVRASGLKDWTFNLMVMDYGPPKADVCVVKGDACDMAASAVQAARNVSGKYGIPLAQIEVTPMIGVNDVARNDFTVADARTLGAAVRSMGLAGLHWWSLDRDVPCAQPVEGASATCHGMDDQAGAFGRAFAAGLGKPR</sequence>
<dbReference type="InterPro" id="IPR017853">
    <property type="entry name" value="GH"/>
</dbReference>
<reference evidence="2 3" key="1">
    <citation type="journal article" date="2015" name="Stand. Genomic Sci.">
        <title>Genomic Encyclopedia of Bacterial and Archaeal Type Strains, Phase III: the genomes of soil and plant-associated and newly described type strains.</title>
        <authorList>
            <person name="Whitman W.B."/>
            <person name="Woyke T."/>
            <person name="Klenk H.P."/>
            <person name="Zhou Y."/>
            <person name="Lilburn T.G."/>
            <person name="Beck B.J."/>
            <person name="De Vos P."/>
            <person name="Vandamme P."/>
            <person name="Eisen J.A."/>
            <person name="Garrity G."/>
            <person name="Hugenholtz P."/>
            <person name="Kyrpides N.C."/>
        </authorList>
    </citation>
    <scope>NUCLEOTIDE SEQUENCE [LARGE SCALE GENOMIC DNA]</scope>
    <source>
        <strain evidence="2 3">CGMCC 1.10822</strain>
    </source>
</reference>
<evidence type="ECO:0000313" key="2">
    <source>
        <dbReference type="EMBL" id="TWI65322.1"/>
    </source>
</evidence>
<name>A0A562R8E3_9BURK</name>
<gene>
    <name evidence="2" type="ORF">IP91_02730</name>
</gene>
<dbReference type="RefSeq" id="WP_145649613.1">
    <property type="nucleotide sequence ID" value="NZ_VLLB01000004.1"/>
</dbReference>
<organism evidence="2 3">
    <name type="scientific">Pseudoduganella lurida</name>
    <dbReference type="NCBI Taxonomy" id="1036180"/>
    <lineage>
        <taxon>Bacteria</taxon>
        <taxon>Pseudomonadati</taxon>
        <taxon>Pseudomonadota</taxon>
        <taxon>Betaproteobacteria</taxon>
        <taxon>Burkholderiales</taxon>
        <taxon>Oxalobacteraceae</taxon>
        <taxon>Telluria group</taxon>
        <taxon>Pseudoduganella</taxon>
    </lineage>
</organism>
<evidence type="ECO:0000256" key="1">
    <source>
        <dbReference type="SAM" id="SignalP"/>
    </source>
</evidence>
<dbReference type="InterPro" id="IPR052750">
    <property type="entry name" value="GH18_Chitinase"/>
</dbReference>
<dbReference type="EMBL" id="VLLB01000004">
    <property type="protein sequence ID" value="TWI65322.1"/>
    <property type="molecule type" value="Genomic_DNA"/>
</dbReference>
<keyword evidence="3" id="KW-1185">Reference proteome</keyword>
<proteinExistence type="predicted"/>
<dbReference type="OrthoDB" id="6018988at2"/>
<dbReference type="Proteomes" id="UP000318431">
    <property type="component" value="Unassembled WGS sequence"/>
</dbReference>
<comment type="caution">
    <text evidence="2">The sequence shown here is derived from an EMBL/GenBank/DDBJ whole genome shotgun (WGS) entry which is preliminary data.</text>
</comment>
<dbReference type="PANTHER" id="PTHR42976">
    <property type="entry name" value="BIFUNCTIONAL CHITINASE/LYSOZYME-RELATED"/>
    <property type="match status" value="1"/>
</dbReference>
<evidence type="ECO:0000313" key="3">
    <source>
        <dbReference type="Proteomes" id="UP000318431"/>
    </source>
</evidence>
<evidence type="ECO:0008006" key="4">
    <source>
        <dbReference type="Google" id="ProtNLM"/>
    </source>
</evidence>
<accession>A0A562R8E3</accession>